<comment type="caution">
    <text evidence="1">The sequence shown here is derived from an EMBL/GenBank/DDBJ whole genome shotgun (WGS) entry which is preliminary data.</text>
</comment>
<dbReference type="OrthoDB" id="5419927at2759"/>
<name>A0A0G2FBJ8_9PEZI</name>
<dbReference type="EMBL" id="LCUC01000348">
    <property type="protein sequence ID" value="KKY32017.1"/>
    <property type="molecule type" value="Genomic_DNA"/>
</dbReference>
<reference evidence="1 2" key="1">
    <citation type="submission" date="2015-05" db="EMBL/GenBank/DDBJ databases">
        <title>Distinctive expansion of gene families associated with plant cell wall degradation and secondary metabolism in the genomes of grapevine trunk pathogens.</title>
        <authorList>
            <person name="Lawrence D.P."/>
            <person name="Travadon R."/>
            <person name="Rolshausen P.E."/>
            <person name="Baumgartner K."/>
        </authorList>
    </citation>
    <scope>NUCLEOTIDE SEQUENCE [LARGE SCALE GENOMIC DNA]</scope>
    <source>
        <strain evidence="1">DA912</strain>
    </source>
</reference>
<evidence type="ECO:0000313" key="2">
    <source>
        <dbReference type="Proteomes" id="UP000034680"/>
    </source>
</evidence>
<keyword evidence="2" id="KW-1185">Reference proteome</keyword>
<dbReference type="PANTHER" id="PTHR40619">
    <property type="entry name" value="FUNGAL STAND N-TERMINAL GOODBYE DOMAIN-CONTAINING PROTEIN"/>
    <property type="match status" value="1"/>
</dbReference>
<evidence type="ECO:0000313" key="1">
    <source>
        <dbReference type="EMBL" id="KKY32017.1"/>
    </source>
</evidence>
<dbReference type="STRING" id="1214573.A0A0G2FBJ8"/>
<proteinExistence type="predicted"/>
<protein>
    <submittedName>
        <fullName evidence="1">Uncharacterized protein</fullName>
    </submittedName>
</protein>
<sequence length="345" mass="39279">MALKKTEEDYEDRGKDRWRRIWYGLGDKAELATPWIEIIPNEYGLAVVKTGVAVILKLARKSLEKRKKVLQAFEEIQKAMTSAHPLEGSFRSHADVAAALDELQKAIVDSVNDILVLTAKEEHSWRNLKNNLIQRTKFRDIDLVLQLLSEKTQGLKDALETAHYQSIERIDIKTTYTAVGTANVLRGVSQLEEKVDLQREEIYSVSVAAQQQNALLSERIDSLRALFEAQWNKKDKIAGAHLTSAGEAPPSDLGAWFIEKVEDMLISNKRDTEIQDYMRREVSSISRRRRGAVINELQFCEAIADPPFHKEEEPDIESLAAQPDNDWSTVTRYRGDFDSKTQSQI</sequence>
<gene>
    <name evidence="1" type="ORF">UCDDA912_g08014</name>
</gene>
<organism evidence="1 2">
    <name type="scientific">Diaporthe ampelina</name>
    <dbReference type="NCBI Taxonomy" id="1214573"/>
    <lineage>
        <taxon>Eukaryota</taxon>
        <taxon>Fungi</taxon>
        <taxon>Dikarya</taxon>
        <taxon>Ascomycota</taxon>
        <taxon>Pezizomycotina</taxon>
        <taxon>Sordariomycetes</taxon>
        <taxon>Sordariomycetidae</taxon>
        <taxon>Diaporthales</taxon>
        <taxon>Diaporthaceae</taxon>
        <taxon>Diaporthe</taxon>
    </lineage>
</organism>
<dbReference type="Proteomes" id="UP000034680">
    <property type="component" value="Unassembled WGS sequence"/>
</dbReference>
<dbReference type="PANTHER" id="PTHR40619:SF3">
    <property type="entry name" value="FUNGAL STAND N-TERMINAL GOODBYE DOMAIN-CONTAINING PROTEIN"/>
    <property type="match status" value="1"/>
</dbReference>
<reference evidence="1 2" key="2">
    <citation type="submission" date="2015-05" db="EMBL/GenBank/DDBJ databases">
        <authorList>
            <person name="Morales-Cruz A."/>
            <person name="Amrine K.C."/>
            <person name="Cantu D."/>
        </authorList>
    </citation>
    <scope>NUCLEOTIDE SEQUENCE [LARGE SCALE GENOMIC DNA]</scope>
    <source>
        <strain evidence="1">DA912</strain>
    </source>
</reference>
<dbReference type="AlphaFoldDB" id="A0A0G2FBJ8"/>
<accession>A0A0G2FBJ8</accession>